<proteinExistence type="predicted"/>
<name>A0A9D2IUC5_9FIRM</name>
<organism evidence="1 2">
    <name type="scientific">Candidatus Blautia faecigallinarum</name>
    <dbReference type="NCBI Taxonomy" id="2838488"/>
    <lineage>
        <taxon>Bacteria</taxon>
        <taxon>Bacillati</taxon>
        <taxon>Bacillota</taxon>
        <taxon>Clostridia</taxon>
        <taxon>Lachnospirales</taxon>
        <taxon>Lachnospiraceae</taxon>
        <taxon>Blautia</taxon>
    </lineage>
</organism>
<accession>A0A9D2IUC5</accession>
<reference evidence="1" key="2">
    <citation type="submission" date="2021-04" db="EMBL/GenBank/DDBJ databases">
        <authorList>
            <person name="Gilroy R."/>
        </authorList>
    </citation>
    <scope>NUCLEOTIDE SEQUENCE</scope>
    <source>
        <strain evidence="1">14324</strain>
    </source>
</reference>
<evidence type="ECO:0000313" key="1">
    <source>
        <dbReference type="EMBL" id="HIZ23803.1"/>
    </source>
</evidence>
<gene>
    <name evidence="1" type="ORF">IAA21_13620</name>
</gene>
<reference evidence="1" key="1">
    <citation type="journal article" date="2021" name="PeerJ">
        <title>Extensive microbial diversity within the chicken gut microbiome revealed by metagenomics and culture.</title>
        <authorList>
            <person name="Gilroy R."/>
            <person name="Ravi A."/>
            <person name="Getino M."/>
            <person name="Pursley I."/>
            <person name="Horton D.L."/>
            <person name="Alikhan N.F."/>
            <person name="Baker D."/>
            <person name="Gharbi K."/>
            <person name="Hall N."/>
            <person name="Watson M."/>
            <person name="Adriaenssens E.M."/>
            <person name="Foster-Nyarko E."/>
            <person name="Jarju S."/>
            <person name="Secka A."/>
            <person name="Antonio M."/>
            <person name="Oren A."/>
            <person name="Chaudhuri R.R."/>
            <person name="La Ragione R."/>
            <person name="Hildebrand F."/>
            <person name="Pallen M.J."/>
        </authorList>
    </citation>
    <scope>NUCLEOTIDE SEQUENCE</scope>
    <source>
        <strain evidence="1">14324</strain>
    </source>
</reference>
<comment type="caution">
    <text evidence="1">The sequence shown here is derived from an EMBL/GenBank/DDBJ whole genome shotgun (WGS) entry which is preliminary data.</text>
</comment>
<dbReference type="EMBL" id="DXBU01000183">
    <property type="protein sequence ID" value="HIZ23803.1"/>
    <property type="molecule type" value="Genomic_DNA"/>
</dbReference>
<evidence type="ECO:0000313" key="2">
    <source>
        <dbReference type="Proteomes" id="UP000824041"/>
    </source>
</evidence>
<sequence>MLKNNTDTETVIKKSTEQIFAPVMYAYISWVLDQARRDKIQRLYFLARDGFQMYLAAKILCQERGEKIQCRYLKCSRYALRVPAYFLMGRDCLDLICQGGTDVTLGKVLKRSGLSREEIPLWARRLGAETWLDRILSYREVQKLKGVLAGSEGFLERIHEISREAYPAAVGYLRQEGLLEEVPYALVDSGWIGTLQQTLELLLKKEGKTEALKGFYFGLYEIPKDADREKYRAYYFLPTGKIKRKVYFCNSLFECVFSAPEGMTLHYRKEDNEYLPADGGRENPNKKQLEIITEILCRRVRRLAKKNRKIKEKKVEKLLSDFMGYPAREEAEVFGGFHFTGDVLEKKGELLAAGLSEKEIRNNHFFSKSLILLGLKKGPVQESGWIEGSVVNCGRHVKRHLRQIRLYKYLLYIRKALMERWK</sequence>
<dbReference type="Proteomes" id="UP000824041">
    <property type="component" value="Unassembled WGS sequence"/>
</dbReference>
<dbReference type="AlphaFoldDB" id="A0A9D2IUC5"/>
<protein>
    <submittedName>
        <fullName evidence="1">Uncharacterized protein</fullName>
    </submittedName>
</protein>